<dbReference type="EMBL" id="AOST01000018">
    <property type="protein sequence ID" value="ERF67679.1"/>
    <property type="molecule type" value="Genomic_DNA"/>
</dbReference>
<evidence type="ECO:0000313" key="1">
    <source>
        <dbReference type="EMBL" id="ERF67679.1"/>
    </source>
</evidence>
<protein>
    <submittedName>
        <fullName evidence="1">Long-chain-fatty-acid--CoA ligase/synthetase</fullName>
    </submittedName>
</protein>
<keyword evidence="1" id="KW-0436">Ligase</keyword>
<name>A0ACB4UQT6_9ACTN</name>
<evidence type="ECO:0000313" key="2">
    <source>
        <dbReference type="Proteomes" id="UP000053711"/>
    </source>
</evidence>
<organism evidence="1 2">
    <name type="scientific">Cutibacterium granulosum TM11</name>
    <dbReference type="NCBI Taxonomy" id="1292373"/>
    <lineage>
        <taxon>Bacteria</taxon>
        <taxon>Bacillati</taxon>
        <taxon>Actinomycetota</taxon>
        <taxon>Actinomycetes</taxon>
        <taxon>Propionibacteriales</taxon>
        <taxon>Propionibacteriaceae</taxon>
        <taxon>Cutibacterium</taxon>
    </lineage>
</organism>
<reference evidence="1 2" key="1">
    <citation type="journal article" date="2013" name="BMC Genomics">
        <title>Comparative genomics reveals distinct host-interacting traits of three major human-associated propionibacteria.</title>
        <authorList>
            <person name="Mak T.N."/>
            <person name="Schmid M."/>
            <person name="Brzuszkiewicz E."/>
            <person name="Zeng G."/>
            <person name="Meyer R."/>
            <person name="Sfanos K.S."/>
            <person name="Brinkmann V."/>
            <person name="Meyer T.F."/>
            <person name="Bruggemann H."/>
        </authorList>
    </citation>
    <scope>NUCLEOTIDE SEQUENCE [LARGE SCALE GENOMIC DNA]</scope>
    <source>
        <strain evidence="1 2">TM11</strain>
    </source>
</reference>
<gene>
    <name evidence="1" type="ORF">H640_01818</name>
</gene>
<keyword evidence="2" id="KW-1185">Reference proteome</keyword>
<sequence length="161" mass="18185">LNGKNVAPQPIEAELLKDPLFEQAVILGDNRPCLTLLVKPSLPQVEQLAERLHITSLSANEKLRSPELAEEIRRRVAELSAKLPHQEQIRDLSVLWDEFTTDNGLLTPTLKVRRREVEKRFTGVIEEMYSKIAIRRKGGAGKDARRNGRVHKDGGSNGQRH</sequence>
<dbReference type="Proteomes" id="UP000053711">
    <property type="component" value="Unassembled WGS sequence"/>
</dbReference>
<proteinExistence type="predicted"/>
<feature type="non-terminal residue" evidence="1">
    <location>
        <position position="1"/>
    </location>
</feature>
<comment type="caution">
    <text evidence="1">The sequence shown here is derived from an EMBL/GenBank/DDBJ whole genome shotgun (WGS) entry which is preliminary data.</text>
</comment>
<accession>A0ACB4UQT6</accession>